<evidence type="ECO:0000313" key="1">
    <source>
        <dbReference type="EMBL" id="CAG36144.1"/>
    </source>
</evidence>
<keyword evidence="2" id="KW-1185">Reference proteome</keyword>
<organism evidence="1 2">
    <name type="scientific">Desulfotalea psychrophila (strain LSv54 / DSM 12343)</name>
    <dbReference type="NCBI Taxonomy" id="177439"/>
    <lineage>
        <taxon>Bacteria</taxon>
        <taxon>Pseudomonadati</taxon>
        <taxon>Thermodesulfobacteriota</taxon>
        <taxon>Desulfobulbia</taxon>
        <taxon>Desulfobulbales</taxon>
        <taxon>Desulfocapsaceae</taxon>
        <taxon>Desulfotalea</taxon>
    </lineage>
</organism>
<name>Q6AND0_DESPS</name>
<sequence length="152" mass="17304">MYLKIGKEFADSDFYFLTEMLEHLDFKVKAINNEISLSADPDSDRLCDKGEYFIGVGFSLIQRYISSTYPQLDVRKDDALKLGKKITDELSYIKVINAGANYWKHQDGWGLINCVTRDINALNKSAKYTINTIKLLTPWGLVAQIEVASIVR</sequence>
<dbReference type="KEGG" id="dps:DP1415"/>
<dbReference type="OrthoDB" id="9554194at2"/>
<proteinExistence type="predicted"/>
<gene>
    <name evidence="1" type="ordered locus">DP1415</name>
</gene>
<dbReference type="HOGENOM" id="CLU_1719424_0_0_7"/>
<dbReference type="RefSeq" id="WP_011188656.1">
    <property type="nucleotide sequence ID" value="NC_006138.1"/>
</dbReference>
<accession>Q6AND0</accession>
<dbReference type="eggNOG" id="ENOG50344B7">
    <property type="taxonomic scope" value="Bacteria"/>
</dbReference>
<reference evidence="2" key="1">
    <citation type="journal article" date="2004" name="Environ. Microbiol.">
        <title>The genome of Desulfotalea psychrophila, a sulfate-reducing bacterium from permanently cold Arctic sediments.</title>
        <authorList>
            <person name="Rabus R."/>
            <person name="Ruepp A."/>
            <person name="Frickey T."/>
            <person name="Rattei T."/>
            <person name="Fartmann B."/>
            <person name="Stark M."/>
            <person name="Bauer M."/>
            <person name="Zibat A."/>
            <person name="Lombardot T."/>
            <person name="Becker I."/>
            <person name="Amann J."/>
            <person name="Gellner K."/>
            <person name="Teeling H."/>
            <person name="Leuschner W.D."/>
            <person name="Gloeckner F.-O."/>
            <person name="Lupas A.N."/>
            <person name="Amann R."/>
            <person name="Klenk H.-P."/>
        </authorList>
    </citation>
    <scope>NUCLEOTIDE SEQUENCE [LARGE SCALE GENOMIC DNA]</scope>
    <source>
        <strain evidence="2">DSM 12343 / LSv54</strain>
    </source>
</reference>
<dbReference type="AlphaFoldDB" id="Q6AND0"/>
<protein>
    <submittedName>
        <fullName evidence="1">Uncharacterized protein</fullName>
    </submittedName>
</protein>
<dbReference type="Proteomes" id="UP000000602">
    <property type="component" value="Chromosome"/>
</dbReference>
<dbReference type="EMBL" id="CR522870">
    <property type="protein sequence ID" value="CAG36144.1"/>
    <property type="molecule type" value="Genomic_DNA"/>
</dbReference>
<evidence type="ECO:0000313" key="2">
    <source>
        <dbReference type="Proteomes" id="UP000000602"/>
    </source>
</evidence>